<evidence type="ECO:0000313" key="2">
    <source>
        <dbReference type="Proteomes" id="UP000271974"/>
    </source>
</evidence>
<evidence type="ECO:0000313" key="1">
    <source>
        <dbReference type="EMBL" id="RUS70139.1"/>
    </source>
</evidence>
<accession>A0A433SLW0</accession>
<feature type="non-terminal residue" evidence="1">
    <location>
        <position position="280"/>
    </location>
</feature>
<name>A0A433SLW0_ELYCH</name>
<gene>
    <name evidence="1" type="ORF">EGW08_022102</name>
</gene>
<dbReference type="Proteomes" id="UP000271974">
    <property type="component" value="Unassembled WGS sequence"/>
</dbReference>
<keyword evidence="2" id="KW-1185">Reference proteome</keyword>
<comment type="caution">
    <text evidence="1">The sequence shown here is derived from an EMBL/GenBank/DDBJ whole genome shotgun (WGS) entry which is preliminary data.</text>
</comment>
<reference evidence="1 2" key="1">
    <citation type="submission" date="2019-01" db="EMBL/GenBank/DDBJ databases">
        <title>A draft genome assembly of the solar-powered sea slug Elysia chlorotica.</title>
        <authorList>
            <person name="Cai H."/>
            <person name="Li Q."/>
            <person name="Fang X."/>
            <person name="Li J."/>
            <person name="Curtis N.E."/>
            <person name="Altenburger A."/>
            <person name="Shibata T."/>
            <person name="Feng M."/>
            <person name="Maeda T."/>
            <person name="Schwartz J.A."/>
            <person name="Shigenobu S."/>
            <person name="Lundholm N."/>
            <person name="Nishiyama T."/>
            <person name="Yang H."/>
            <person name="Hasebe M."/>
            <person name="Li S."/>
            <person name="Pierce S.K."/>
            <person name="Wang J."/>
        </authorList>
    </citation>
    <scope>NUCLEOTIDE SEQUENCE [LARGE SCALE GENOMIC DNA]</scope>
    <source>
        <strain evidence="1">EC2010</strain>
        <tissue evidence="1">Whole organism of an adult</tissue>
    </source>
</reference>
<protein>
    <submittedName>
        <fullName evidence="1">Uncharacterized protein</fullName>
    </submittedName>
</protein>
<sequence length="280" mass="29223">MERMQKLSTYESQLSQAKSFVDRICEHGHVGQVAILLQTMLKQLNTLCMGFIMPDIPVNTEFKTDPAMFLAAVKGTFGCFAKEKNDMSGVISPFEGDRSGLPSLNLRDPQLIKGHGNQELVNLGNLGTASMSNITLSQGMNSLPISNMVSGLNSMNLTQPEGAIISGNNSPHSDSGISVDGGGHAAMMNAAAMAKMHQSQSPLFAPGMGLSAAPSCSSANAITSGSGDNSLANILGSTSVSTGNTVQNVNIEGLASLLNQPPPQAISPFSSISNYDPFNS</sequence>
<dbReference type="EMBL" id="RQTK01001482">
    <property type="protein sequence ID" value="RUS70139.1"/>
    <property type="molecule type" value="Genomic_DNA"/>
</dbReference>
<dbReference type="AlphaFoldDB" id="A0A433SLW0"/>
<organism evidence="1 2">
    <name type="scientific">Elysia chlorotica</name>
    <name type="common">Eastern emerald elysia</name>
    <name type="synonym">Sea slug</name>
    <dbReference type="NCBI Taxonomy" id="188477"/>
    <lineage>
        <taxon>Eukaryota</taxon>
        <taxon>Metazoa</taxon>
        <taxon>Spiralia</taxon>
        <taxon>Lophotrochozoa</taxon>
        <taxon>Mollusca</taxon>
        <taxon>Gastropoda</taxon>
        <taxon>Heterobranchia</taxon>
        <taxon>Euthyneura</taxon>
        <taxon>Panpulmonata</taxon>
        <taxon>Sacoglossa</taxon>
        <taxon>Placobranchoidea</taxon>
        <taxon>Plakobranchidae</taxon>
        <taxon>Elysia</taxon>
    </lineage>
</organism>
<proteinExistence type="predicted"/>